<dbReference type="Proteomes" id="UP000784294">
    <property type="component" value="Unassembled WGS sequence"/>
</dbReference>
<dbReference type="EMBL" id="CAAALY010010640">
    <property type="protein sequence ID" value="VEL11025.1"/>
    <property type="molecule type" value="Genomic_DNA"/>
</dbReference>
<name>A0A3S4ZGL6_9PLAT</name>
<evidence type="ECO:0000256" key="1">
    <source>
        <dbReference type="SAM" id="MobiDB-lite"/>
    </source>
</evidence>
<sequence length="162" mass="17906">MLPTARGRVLQRYAYNISMFAQTPLVSSISTIPQVTRLLIGLFLQEQEAHSVYACPSPLCLSSPGQARFTVVSRALFRQQSLQVPLAQPPCPTTCPALAPPLLLQHPMHWLITSLAIPAYPLLLTGLPNEIEPRTDDARPGNSLRRRHLEHSGQLSSSIHKE</sequence>
<evidence type="ECO:0000313" key="3">
    <source>
        <dbReference type="Proteomes" id="UP000784294"/>
    </source>
</evidence>
<gene>
    <name evidence="2" type="ORF">PXEA_LOCUS4465</name>
</gene>
<reference evidence="2" key="1">
    <citation type="submission" date="2018-11" db="EMBL/GenBank/DDBJ databases">
        <authorList>
            <consortium name="Pathogen Informatics"/>
        </authorList>
    </citation>
    <scope>NUCLEOTIDE SEQUENCE</scope>
</reference>
<accession>A0A3S4ZGL6</accession>
<evidence type="ECO:0000313" key="2">
    <source>
        <dbReference type="EMBL" id="VEL11025.1"/>
    </source>
</evidence>
<proteinExistence type="predicted"/>
<comment type="caution">
    <text evidence="2">The sequence shown here is derived from an EMBL/GenBank/DDBJ whole genome shotgun (WGS) entry which is preliminary data.</text>
</comment>
<keyword evidence="3" id="KW-1185">Reference proteome</keyword>
<feature type="region of interest" description="Disordered" evidence="1">
    <location>
        <begin position="131"/>
        <end position="162"/>
    </location>
</feature>
<feature type="compositionally biased region" description="Polar residues" evidence="1">
    <location>
        <begin position="153"/>
        <end position="162"/>
    </location>
</feature>
<organism evidence="2 3">
    <name type="scientific">Protopolystoma xenopodis</name>
    <dbReference type="NCBI Taxonomy" id="117903"/>
    <lineage>
        <taxon>Eukaryota</taxon>
        <taxon>Metazoa</taxon>
        <taxon>Spiralia</taxon>
        <taxon>Lophotrochozoa</taxon>
        <taxon>Platyhelminthes</taxon>
        <taxon>Monogenea</taxon>
        <taxon>Polyopisthocotylea</taxon>
        <taxon>Polystomatidea</taxon>
        <taxon>Polystomatidae</taxon>
        <taxon>Protopolystoma</taxon>
    </lineage>
</organism>
<protein>
    <submittedName>
        <fullName evidence="2">Uncharacterized protein</fullName>
    </submittedName>
</protein>
<dbReference type="AlphaFoldDB" id="A0A3S4ZGL6"/>